<dbReference type="Pfam" id="PF06580">
    <property type="entry name" value="His_kinase"/>
    <property type="match status" value="1"/>
</dbReference>
<dbReference type="Proteomes" id="UP000220828">
    <property type="component" value="Unassembled WGS sequence"/>
</dbReference>
<dbReference type="PROSITE" id="PS50005">
    <property type="entry name" value="TPR"/>
    <property type="match status" value="1"/>
</dbReference>
<dbReference type="SUPFAM" id="SSF55874">
    <property type="entry name" value="ATPase domain of HSP90 chaperone/DNA topoisomerase II/histidine kinase"/>
    <property type="match status" value="1"/>
</dbReference>
<feature type="repeat" description="TPR" evidence="1">
    <location>
        <begin position="110"/>
        <end position="143"/>
    </location>
</feature>
<evidence type="ECO:0000256" key="2">
    <source>
        <dbReference type="SAM" id="Phobius"/>
    </source>
</evidence>
<organism evidence="4 5">
    <name type="scientific">Flavobacterium branchiophilum</name>
    <dbReference type="NCBI Taxonomy" id="55197"/>
    <lineage>
        <taxon>Bacteria</taxon>
        <taxon>Pseudomonadati</taxon>
        <taxon>Bacteroidota</taxon>
        <taxon>Flavobacteriia</taxon>
        <taxon>Flavobacteriales</taxon>
        <taxon>Flavobacteriaceae</taxon>
        <taxon>Flavobacterium</taxon>
    </lineage>
</organism>
<dbReference type="InterPro" id="IPR019734">
    <property type="entry name" value="TPR_rpt"/>
</dbReference>
<feature type="domain" description="Histidine kinase/HSP90-like ATPase" evidence="3">
    <location>
        <begin position="511"/>
        <end position="616"/>
    </location>
</feature>
<dbReference type="GO" id="GO:0016020">
    <property type="term" value="C:membrane"/>
    <property type="evidence" value="ECO:0007669"/>
    <property type="project" value="InterPro"/>
</dbReference>
<dbReference type="InterPro" id="IPR003594">
    <property type="entry name" value="HATPase_dom"/>
</dbReference>
<evidence type="ECO:0000313" key="5">
    <source>
        <dbReference type="Proteomes" id="UP000220828"/>
    </source>
</evidence>
<keyword evidence="2" id="KW-0812">Transmembrane</keyword>
<dbReference type="SMART" id="SM00028">
    <property type="entry name" value="TPR"/>
    <property type="match status" value="7"/>
</dbReference>
<dbReference type="InterPro" id="IPR050640">
    <property type="entry name" value="Bact_2-comp_sensor_kinase"/>
</dbReference>
<dbReference type="PROSITE" id="PS51257">
    <property type="entry name" value="PROKAR_LIPOPROTEIN"/>
    <property type="match status" value="1"/>
</dbReference>
<accession>A0A2H3KA69</accession>
<dbReference type="Pfam" id="PF02518">
    <property type="entry name" value="HATPase_c"/>
    <property type="match status" value="1"/>
</dbReference>
<proteinExistence type="predicted"/>
<evidence type="ECO:0000259" key="3">
    <source>
        <dbReference type="SMART" id="SM00387"/>
    </source>
</evidence>
<dbReference type="Pfam" id="PF13374">
    <property type="entry name" value="TPR_10"/>
    <property type="match status" value="1"/>
</dbReference>
<gene>
    <name evidence="4" type="ORF">B0A77_11015</name>
</gene>
<dbReference type="InterPro" id="IPR036890">
    <property type="entry name" value="HATPase_C_sf"/>
</dbReference>
<feature type="transmembrane region" description="Helical" evidence="2">
    <location>
        <begin position="373"/>
        <end position="396"/>
    </location>
</feature>
<evidence type="ECO:0000256" key="1">
    <source>
        <dbReference type="PROSITE-ProRule" id="PRU00339"/>
    </source>
</evidence>
<evidence type="ECO:0000313" key="4">
    <source>
        <dbReference type="EMBL" id="PDS23373.1"/>
    </source>
</evidence>
<sequence length="617" mass="71374">MQTKIGFFLLLVWCGCSSPVQQERAEVLDHLKKAENYFDLPKNDLLQHTNFVIQHAKNSQTIGKAYHHKGNILMINGHLPQALFCFQKENKIFEFLLHTNDTPDIQKMYANSWASMGIIYSQQSNYTKALNHHFKALRIFEYMANFEMQSAIYNNIAIEYQSLNKFELANGYLFKALKTSNKDVETTVSIYTNIGKNYIRINHFQQGKTYLDLALKQVSNISNDRAKGELYNALGNYYFHQQHFDEARKYLQLATQAFVKIDDVFGLTDTYYFQALLAEKEHNVTLAKSLLAKTIAISEQLNVLDIQAIAHLELAQIYASDNPQQRFFHTQKHYEIALKLAQNNNDKALEYIEMQHQLEEQKLAQVNQKQRRWLYGGVGVLVCLIGLGVLLFYLYYKKQNLQKLDLKLQKDKAELQHKALFLQMNPHFIFNCLGSVSSLILQEEYNLATQYLNKFARLLRLTLENSKEDSITIANEIDNLDQYIALEKLRFDNKFDYDITYSKATILDYKLPSMLLQPLVENAILHGIATIKIKGQIRVDFSTDHEHLKVVIQDNGIGYEVSKWQKAHSVLQHQSMAMGIIKKRIETLGGQLVVEQTHLDPNYPGTTISLYLKLQQS</sequence>
<keyword evidence="2" id="KW-0472">Membrane</keyword>
<dbReference type="SMART" id="SM00387">
    <property type="entry name" value="HATPase_c"/>
    <property type="match status" value="1"/>
</dbReference>
<dbReference type="OrthoDB" id="6190788at2"/>
<dbReference type="PANTHER" id="PTHR34220">
    <property type="entry name" value="SENSOR HISTIDINE KINASE YPDA"/>
    <property type="match status" value="1"/>
</dbReference>
<keyword evidence="1" id="KW-0802">TPR repeat</keyword>
<keyword evidence="2" id="KW-1133">Transmembrane helix</keyword>
<protein>
    <recommendedName>
        <fullName evidence="3">Histidine kinase/HSP90-like ATPase domain-containing protein</fullName>
    </recommendedName>
</protein>
<dbReference type="InterPro" id="IPR011990">
    <property type="entry name" value="TPR-like_helical_dom_sf"/>
</dbReference>
<dbReference type="Gene3D" id="1.25.40.10">
    <property type="entry name" value="Tetratricopeptide repeat domain"/>
    <property type="match status" value="2"/>
</dbReference>
<dbReference type="AlphaFoldDB" id="A0A2H3KA69"/>
<name>A0A2H3KA69_9FLAO</name>
<dbReference type="SUPFAM" id="SSF48452">
    <property type="entry name" value="TPR-like"/>
    <property type="match status" value="2"/>
</dbReference>
<reference evidence="4 5" key="1">
    <citation type="submission" date="2017-09" db="EMBL/GenBank/DDBJ databases">
        <title>Whole genomes of Flavobacteriaceae.</title>
        <authorList>
            <person name="Stine C."/>
            <person name="Li C."/>
            <person name="Tadesse D."/>
        </authorList>
    </citation>
    <scope>NUCLEOTIDE SEQUENCE [LARGE SCALE GENOMIC DNA]</scope>
    <source>
        <strain evidence="4 5">ATCC 35036</strain>
    </source>
</reference>
<dbReference type="PANTHER" id="PTHR34220:SF7">
    <property type="entry name" value="SENSOR HISTIDINE KINASE YPDA"/>
    <property type="match status" value="1"/>
</dbReference>
<dbReference type="InterPro" id="IPR010559">
    <property type="entry name" value="Sig_transdc_His_kin_internal"/>
</dbReference>
<dbReference type="Gene3D" id="3.30.565.10">
    <property type="entry name" value="Histidine kinase-like ATPase, C-terminal domain"/>
    <property type="match status" value="1"/>
</dbReference>
<dbReference type="RefSeq" id="WP_097554471.1">
    <property type="nucleotide sequence ID" value="NZ_PCMW01000062.1"/>
</dbReference>
<comment type="caution">
    <text evidence="4">The sequence shown here is derived from an EMBL/GenBank/DDBJ whole genome shotgun (WGS) entry which is preliminary data.</text>
</comment>
<dbReference type="GO" id="GO:0000155">
    <property type="term" value="F:phosphorelay sensor kinase activity"/>
    <property type="evidence" value="ECO:0007669"/>
    <property type="project" value="InterPro"/>
</dbReference>
<dbReference type="EMBL" id="PCMW01000062">
    <property type="protein sequence ID" value="PDS23373.1"/>
    <property type="molecule type" value="Genomic_DNA"/>
</dbReference>